<feature type="domain" description="Reverse transcriptase Ty1/copia-type" evidence="1">
    <location>
        <begin position="34"/>
        <end position="134"/>
    </location>
</feature>
<evidence type="ECO:0000313" key="3">
    <source>
        <dbReference type="Proteomes" id="UP001454036"/>
    </source>
</evidence>
<evidence type="ECO:0000259" key="1">
    <source>
        <dbReference type="Pfam" id="PF07727"/>
    </source>
</evidence>
<accession>A0AAV3PMC2</accession>
<name>A0AAV3PMC2_LITER</name>
<dbReference type="Proteomes" id="UP001454036">
    <property type="component" value="Unassembled WGS sequence"/>
</dbReference>
<dbReference type="EMBL" id="BAABME010001949">
    <property type="protein sequence ID" value="GAA0152263.1"/>
    <property type="molecule type" value="Genomic_DNA"/>
</dbReference>
<sequence>MDVKSSFLNSIVQEELYVGEPKGFIDVAHPHHNGYDRGGVDNTLFIKKEKNQLIFAQIYEYDIVFGRVSNQLVKQFIQQKELEFEMSMVGELKYFLGFQINQMEDNIFISQAKYAKNIVKNFGPETTKFKRTPIPTHVKFEYIRTELGLCVINK</sequence>
<dbReference type="Pfam" id="PF07727">
    <property type="entry name" value="RVT_2"/>
    <property type="match status" value="1"/>
</dbReference>
<keyword evidence="3" id="KW-1185">Reference proteome</keyword>
<comment type="caution">
    <text evidence="2">The sequence shown here is derived from an EMBL/GenBank/DDBJ whole genome shotgun (WGS) entry which is preliminary data.</text>
</comment>
<organism evidence="2 3">
    <name type="scientific">Lithospermum erythrorhizon</name>
    <name type="common">Purple gromwell</name>
    <name type="synonym">Lithospermum officinale var. erythrorhizon</name>
    <dbReference type="NCBI Taxonomy" id="34254"/>
    <lineage>
        <taxon>Eukaryota</taxon>
        <taxon>Viridiplantae</taxon>
        <taxon>Streptophyta</taxon>
        <taxon>Embryophyta</taxon>
        <taxon>Tracheophyta</taxon>
        <taxon>Spermatophyta</taxon>
        <taxon>Magnoliopsida</taxon>
        <taxon>eudicotyledons</taxon>
        <taxon>Gunneridae</taxon>
        <taxon>Pentapetalae</taxon>
        <taxon>asterids</taxon>
        <taxon>lamiids</taxon>
        <taxon>Boraginales</taxon>
        <taxon>Boraginaceae</taxon>
        <taxon>Boraginoideae</taxon>
        <taxon>Lithospermeae</taxon>
        <taxon>Lithospermum</taxon>
    </lineage>
</organism>
<gene>
    <name evidence="2" type="ORF">LIER_10783</name>
</gene>
<proteinExistence type="predicted"/>
<dbReference type="InterPro" id="IPR013103">
    <property type="entry name" value="RVT_2"/>
</dbReference>
<protein>
    <recommendedName>
        <fullName evidence="1">Reverse transcriptase Ty1/copia-type domain-containing protein</fullName>
    </recommendedName>
</protein>
<reference evidence="2 3" key="1">
    <citation type="submission" date="2024-01" db="EMBL/GenBank/DDBJ databases">
        <title>The complete chloroplast genome sequence of Lithospermum erythrorhizon: insights into the phylogenetic relationship among Boraginaceae species and the maternal lineages of purple gromwells.</title>
        <authorList>
            <person name="Okada T."/>
            <person name="Watanabe K."/>
        </authorList>
    </citation>
    <scope>NUCLEOTIDE SEQUENCE [LARGE SCALE GENOMIC DNA]</scope>
</reference>
<evidence type="ECO:0000313" key="2">
    <source>
        <dbReference type="EMBL" id="GAA0152263.1"/>
    </source>
</evidence>
<dbReference type="AlphaFoldDB" id="A0AAV3PMC2"/>